<evidence type="ECO:0000313" key="2">
    <source>
        <dbReference type="Proteomes" id="UP000265419"/>
    </source>
</evidence>
<keyword evidence="2" id="KW-1185">Reference proteome</keyword>
<dbReference type="Proteomes" id="UP000265419">
    <property type="component" value="Unassembled WGS sequence"/>
</dbReference>
<name>A0A399JEL8_9MICC</name>
<dbReference type="AlphaFoldDB" id="A0A399JEL8"/>
<organism evidence="1 2">
    <name type="scientific">Galactobacter valiniphilus</name>
    <dbReference type="NCBI Taxonomy" id="2676122"/>
    <lineage>
        <taxon>Bacteria</taxon>
        <taxon>Bacillati</taxon>
        <taxon>Actinomycetota</taxon>
        <taxon>Actinomycetes</taxon>
        <taxon>Micrococcales</taxon>
        <taxon>Micrococcaceae</taxon>
        <taxon>Galactobacter</taxon>
    </lineage>
</organism>
<dbReference type="EMBL" id="QQXK01000001">
    <property type="protein sequence ID" value="RII43664.1"/>
    <property type="molecule type" value="Genomic_DNA"/>
</dbReference>
<reference evidence="1 2" key="1">
    <citation type="submission" date="2018-07" db="EMBL/GenBank/DDBJ databases">
        <title>Arthrobacter sp. nov., isolated from raw cow's milk with high bacterial count.</title>
        <authorList>
            <person name="Hahne J."/>
            <person name="Isele D."/>
            <person name="Lipski A."/>
        </authorList>
    </citation>
    <scope>NUCLEOTIDE SEQUENCE [LARGE SCALE GENOMIC DNA]</scope>
    <source>
        <strain evidence="1 2">JZ R-35</strain>
    </source>
</reference>
<gene>
    <name evidence="1" type="ORF">DWB68_00005</name>
</gene>
<protein>
    <submittedName>
        <fullName evidence="1">Uncharacterized protein</fullName>
    </submittedName>
</protein>
<sequence>MVPERGEPVTAKQPLAREILLPNLSPHRYRQVLVKHYSLMHGAEFYSLHHATKNCLVSLALSAKFHIYGETSDEQLSILAPPGGVEVTLDGKLDKGSELSAVIAELHSPFQIRSPRGAAAYVVLHRKFMGIWVRPLTDSEFVARRLLWICAGKASQILDVLPAQLMPVEHDAGHGCSPWRDAPER</sequence>
<evidence type="ECO:0000313" key="1">
    <source>
        <dbReference type="EMBL" id="RII43664.1"/>
    </source>
</evidence>
<proteinExistence type="predicted"/>
<comment type="caution">
    <text evidence="1">The sequence shown here is derived from an EMBL/GenBank/DDBJ whole genome shotgun (WGS) entry which is preliminary data.</text>
</comment>
<accession>A0A399JEL8</accession>